<evidence type="ECO:0000256" key="1">
    <source>
        <dbReference type="ARBA" id="ARBA00001933"/>
    </source>
</evidence>
<dbReference type="PANTHER" id="PTHR46383:SF1">
    <property type="entry name" value="ASPARTATE AMINOTRANSFERASE"/>
    <property type="match status" value="1"/>
</dbReference>
<organism evidence="7">
    <name type="scientific">Thermoanaerobaculum aquaticum</name>
    <dbReference type="NCBI Taxonomy" id="1312852"/>
    <lineage>
        <taxon>Bacteria</taxon>
        <taxon>Pseudomonadati</taxon>
        <taxon>Acidobacteriota</taxon>
        <taxon>Thermoanaerobaculia</taxon>
        <taxon>Thermoanaerobaculales</taxon>
        <taxon>Thermoanaerobaculaceae</taxon>
        <taxon>Thermoanaerobaculum</taxon>
    </lineage>
</organism>
<feature type="domain" description="Aminotransferase class I/classII large" evidence="6">
    <location>
        <begin position="62"/>
        <end position="362"/>
    </location>
</feature>
<evidence type="ECO:0000259" key="6">
    <source>
        <dbReference type="Pfam" id="PF00155"/>
    </source>
</evidence>
<protein>
    <submittedName>
        <fullName evidence="7">Pyridoxal phosphate-dependent aminotransferase</fullName>
    </submittedName>
</protein>
<comment type="similarity">
    <text evidence="2">Belongs to the class-I pyridoxal-phosphate-dependent aminotransferase family.</text>
</comment>
<keyword evidence="5" id="KW-0663">Pyridoxal phosphate</keyword>
<dbReference type="InterPro" id="IPR004839">
    <property type="entry name" value="Aminotransferase_I/II_large"/>
</dbReference>
<evidence type="ECO:0000256" key="3">
    <source>
        <dbReference type="ARBA" id="ARBA00022576"/>
    </source>
</evidence>
<dbReference type="GO" id="GO:0006520">
    <property type="term" value="P:amino acid metabolic process"/>
    <property type="evidence" value="ECO:0007669"/>
    <property type="project" value="InterPro"/>
</dbReference>
<keyword evidence="4 7" id="KW-0808">Transferase</keyword>
<dbReference type="CDD" id="cd00609">
    <property type="entry name" value="AAT_like"/>
    <property type="match status" value="1"/>
</dbReference>
<dbReference type="InterPro" id="IPR015421">
    <property type="entry name" value="PyrdxlP-dep_Trfase_major"/>
</dbReference>
<comment type="cofactor">
    <cofactor evidence="1">
        <name>pyridoxal 5'-phosphate</name>
        <dbReference type="ChEBI" id="CHEBI:597326"/>
    </cofactor>
</comment>
<dbReference type="SUPFAM" id="SSF53383">
    <property type="entry name" value="PLP-dependent transferases"/>
    <property type="match status" value="1"/>
</dbReference>
<dbReference type="Gene3D" id="3.40.640.10">
    <property type="entry name" value="Type I PLP-dependent aspartate aminotransferase-like (Major domain)"/>
    <property type="match status" value="1"/>
</dbReference>
<evidence type="ECO:0000256" key="2">
    <source>
        <dbReference type="ARBA" id="ARBA00007441"/>
    </source>
</evidence>
<evidence type="ECO:0000256" key="4">
    <source>
        <dbReference type="ARBA" id="ARBA00022679"/>
    </source>
</evidence>
<evidence type="ECO:0000313" key="7">
    <source>
        <dbReference type="EMBL" id="HEQ88346.1"/>
    </source>
</evidence>
<reference evidence="7" key="1">
    <citation type="journal article" date="2020" name="mSystems">
        <title>Genome- and Community-Level Interaction Insights into Carbon Utilization and Element Cycling Functions of Hydrothermarchaeota in Hydrothermal Sediment.</title>
        <authorList>
            <person name="Zhou Z."/>
            <person name="Liu Y."/>
            <person name="Xu W."/>
            <person name="Pan J."/>
            <person name="Luo Z.H."/>
            <person name="Li M."/>
        </authorList>
    </citation>
    <scope>NUCLEOTIDE SEQUENCE [LARGE SCALE GENOMIC DNA]</scope>
    <source>
        <strain evidence="7">SpSt-186</strain>
    </source>
</reference>
<dbReference type="PANTHER" id="PTHR46383">
    <property type="entry name" value="ASPARTATE AMINOTRANSFERASE"/>
    <property type="match status" value="1"/>
</dbReference>
<dbReference type="GO" id="GO:0030170">
    <property type="term" value="F:pyridoxal phosphate binding"/>
    <property type="evidence" value="ECO:0007669"/>
    <property type="project" value="InterPro"/>
</dbReference>
<dbReference type="InterPro" id="IPR050596">
    <property type="entry name" value="AspAT/PAT-like"/>
</dbReference>
<dbReference type="InterPro" id="IPR015424">
    <property type="entry name" value="PyrdxlP-dep_Trfase"/>
</dbReference>
<dbReference type="AlphaFoldDB" id="A0A7V1ZHS9"/>
<gene>
    <name evidence="7" type="ORF">ENP06_02925</name>
</gene>
<accession>A0A7V1ZHS9</accession>
<dbReference type="GO" id="GO:0008483">
    <property type="term" value="F:transaminase activity"/>
    <property type="evidence" value="ECO:0007669"/>
    <property type="project" value="UniProtKB-KW"/>
</dbReference>
<dbReference type="Pfam" id="PF00155">
    <property type="entry name" value="Aminotran_1_2"/>
    <property type="match status" value="1"/>
</dbReference>
<proteinExistence type="inferred from homology"/>
<comment type="caution">
    <text evidence="7">The sequence shown here is derived from an EMBL/GenBank/DDBJ whole genome shotgun (WGS) entry which is preliminary data.</text>
</comment>
<evidence type="ECO:0000256" key="5">
    <source>
        <dbReference type="ARBA" id="ARBA00022898"/>
    </source>
</evidence>
<sequence>MAKCAVFSSRVPSLVPNRWSQMLSAFPPRVDLTVSNPTLVGLPYPPDLLAPLAHPRGMAYHPAPAGLSRAREAVAQLYRAQGLPVSPEQVLLTASTSESYSLLAKLLCEPGEGFLVPQPSYPLFEHLLRAESCQTFFYPLPEETGFRLDAARIPLREGVKAVVVVQPNNPTGTVVPPGEWEALVALCRQRGWALVADEVFWEFPLSESPRQSFAGNPRCLTFVLGGLSKLVGLPQLKVGWMVVSGPEELAGEAFLRLEFLADTYLSVATPTQQALPEILFRGLAVRQAIGERVKANLQLLRQELSAFPFLQLLEPEGGWSAVLRFPRVVSEEDLVCELLEKSGVALYPGFFFDFPHEGFLVVSLLAPPEHLAFGLTALGRTLEAKLSRP</sequence>
<dbReference type="EMBL" id="DSHW01000218">
    <property type="protein sequence ID" value="HEQ88346.1"/>
    <property type="molecule type" value="Genomic_DNA"/>
</dbReference>
<name>A0A7V1ZHS9_9BACT</name>
<keyword evidence="3 7" id="KW-0032">Aminotransferase</keyword>